<proteinExistence type="inferred from homology"/>
<evidence type="ECO:0000313" key="6">
    <source>
        <dbReference type="Proteomes" id="UP000228531"/>
    </source>
</evidence>
<evidence type="ECO:0000259" key="3">
    <source>
        <dbReference type="Pfam" id="PF25954"/>
    </source>
</evidence>
<dbReference type="Pfam" id="PF25954">
    <property type="entry name" value="Beta-barrel_RND_2"/>
    <property type="match status" value="1"/>
</dbReference>
<dbReference type="GO" id="GO:0015562">
    <property type="term" value="F:efflux transmembrane transporter activity"/>
    <property type="evidence" value="ECO:0007669"/>
    <property type="project" value="TreeGrafter"/>
</dbReference>
<dbReference type="Gene3D" id="1.10.287.470">
    <property type="entry name" value="Helix hairpin bin"/>
    <property type="match status" value="1"/>
</dbReference>
<dbReference type="InterPro" id="IPR006143">
    <property type="entry name" value="RND_pump_MFP"/>
</dbReference>
<evidence type="ECO:0000259" key="4">
    <source>
        <dbReference type="Pfam" id="PF25973"/>
    </source>
</evidence>
<dbReference type="EMBL" id="PGTY01000002">
    <property type="protein sequence ID" value="PJI85742.1"/>
    <property type="molecule type" value="Genomic_DNA"/>
</dbReference>
<dbReference type="InterPro" id="IPR058647">
    <property type="entry name" value="BSH_CzcB-like"/>
</dbReference>
<dbReference type="Gene3D" id="2.40.420.20">
    <property type="match status" value="1"/>
</dbReference>
<comment type="caution">
    <text evidence="5">The sequence shown here is derived from an EMBL/GenBank/DDBJ whole genome shotgun (WGS) entry which is preliminary data.</text>
</comment>
<dbReference type="RefSeq" id="WP_100368104.1">
    <property type="nucleotide sequence ID" value="NZ_PGTY01000002.1"/>
</dbReference>
<dbReference type="GO" id="GO:1990281">
    <property type="term" value="C:efflux pump complex"/>
    <property type="evidence" value="ECO:0007669"/>
    <property type="project" value="TreeGrafter"/>
</dbReference>
<protein>
    <submittedName>
        <fullName evidence="5">RND family efflux transporter MFP subunit</fullName>
    </submittedName>
</protein>
<dbReference type="PANTHER" id="PTHR30469:SF11">
    <property type="entry name" value="BLL4320 PROTEIN"/>
    <property type="match status" value="1"/>
</dbReference>
<accession>A0A2M8W490</accession>
<dbReference type="Proteomes" id="UP000228531">
    <property type="component" value="Unassembled WGS sequence"/>
</dbReference>
<sequence length="408" mass="42373">MNLFKQVGLTGVIVVCATVAMARYYPTSHAVLGRLGVSDNVLAMVAEPQNVSADVTERDGGGPPGGGGARATIVTTAPVATGVVSAKLQAVGTSEALRSVSVVPLDTGVLTEVTVSSGDVVAAGDVLARLDSESEEITRDRAIVALRTAENTYTRYESLSQSNAATLTELDTLLSERDDAVLALREAEVALAQRTVLAPIGGSVGIVPVEVGDYVSTDTEIALIDDRQQVVVDFWVPERFAGMVALGQPVTATSLALSGTPFSGTISAIGSRVETDSRTLQVRAIIENTGDVLRPGMSFSIAMAFEGDTYPSVDPLAVQWDAEGSYVWVVADDMATRTPVRIVQRNADTVLIDAEIATGTQTITEGMLNVREGAPVVVQGASGPSDDVAGVDEDRPDLVVQTPTATGG</sequence>
<evidence type="ECO:0000256" key="2">
    <source>
        <dbReference type="SAM" id="MobiDB-lite"/>
    </source>
</evidence>
<keyword evidence="6" id="KW-1185">Reference proteome</keyword>
<dbReference type="PANTHER" id="PTHR30469">
    <property type="entry name" value="MULTIDRUG RESISTANCE PROTEIN MDTA"/>
    <property type="match status" value="1"/>
</dbReference>
<dbReference type="SUPFAM" id="SSF111369">
    <property type="entry name" value="HlyD-like secretion proteins"/>
    <property type="match status" value="1"/>
</dbReference>
<dbReference type="FunFam" id="2.40.30.170:FF:000010">
    <property type="entry name" value="Efflux RND transporter periplasmic adaptor subunit"/>
    <property type="match status" value="1"/>
</dbReference>
<evidence type="ECO:0000313" key="5">
    <source>
        <dbReference type="EMBL" id="PJI85742.1"/>
    </source>
</evidence>
<dbReference type="Gene3D" id="2.40.50.100">
    <property type="match status" value="1"/>
</dbReference>
<gene>
    <name evidence="5" type="ORF">BC777_2088</name>
</gene>
<dbReference type="NCBIfam" id="TIGR01730">
    <property type="entry name" value="RND_mfp"/>
    <property type="match status" value="1"/>
</dbReference>
<dbReference type="InterPro" id="IPR058792">
    <property type="entry name" value="Beta-barrel_RND_2"/>
</dbReference>
<feature type="domain" description="CusB-like beta-barrel" evidence="3">
    <location>
        <begin position="232"/>
        <end position="304"/>
    </location>
</feature>
<reference evidence="5 6" key="1">
    <citation type="submission" date="2017-11" db="EMBL/GenBank/DDBJ databases">
        <title>Genomic Encyclopedia of Archaeal and Bacterial Type Strains, Phase II (KMG-II): From Individual Species to Whole Genera.</title>
        <authorList>
            <person name="Goeker M."/>
        </authorList>
    </citation>
    <scope>NUCLEOTIDE SEQUENCE [LARGE SCALE GENOMIC DNA]</scope>
    <source>
        <strain evidence="5 6">DSM 29128</strain>
    </source>
</reference>
<name>A0A2M8W490_9RHOB</name>
<dbReference type="OrthoDB" id="9806939at2"/>
<feature type="region of interest" description="Disordered" evidence="2">
    <location>
        <begin position="380"/>
        <end position="408"/>
    </location>
</feature>
<comment type="similarity">
    <text evidence="1">Belongs to the membrane fusion protein (MFP) (TC 8.A.1) family.</text>
</comment>
<dbReference type="AlphaFoldDB" id="A0A2M8W490"/>
<organism evidence="5 6">
    <name type="scientific">Yoonia maricola</name>
    <dbReference type="NCBI Taxonomy" id="420999"/>
    <lineage>
        <taxon>Bacteria</taxon>
        <taxon>Pseudomonadati</taxon>
        <taxon>Pseudomonadota</taxon>
        <taxon>Alphaproteobacteria</taxon>
        <taxon>Rhodobacterales</taxon>
        <taxon>Paracoccaceae</taxon>
        <taxon>Yoonia</taxon>
    </lineage>
</organism>
<feature type="domain" description="CzcB-like barrel-sandwich hybrid" evidence="4">
    <location>
        <begin position="99"/>
        <end position="225"/>
    </location>
</feature>
<dbReference type="Pfam" id="PF25973">
    <property type="entry name" value="BSH_CzcB"/>
    <property type="match status" value="1"/>
</dbReference>
<dbReference type="Gene3D" id="2.40.30.170">
    <property type="match status" value="1"/>
</dbReference>
<evidence type="ECO:0000256" key="1">
    <source>
        <dbReference type="ARBA" id="ARBA00009477"/>
    </source>
</evidence>